<feature type="chain" id="PRO_5005250310" description="Ice-binding protein C-terminal domain-containing protein" evidence="1">
    <location>
        <begin position="32"/>
        <end position="264"/>
    </location>
</feature>
<gene>
    <name evidence="3" type="ORF">RISK_001419</name>
</gene>
<organism evidence="3 4">
    <name type="scientific">Rhodopirellula islandica</name>
    <dbReference type="NCBI Taxonomy" id="595434"/>
    <lineage>
        <taxon>Bacteria</taxon>
        <taxon>Pseudomonadati</taxon>
        <taxon>Planctomycetota</taxon>
        <taxon>Planctomycetia</taxon>
        <taxon>Pirellulales</taxon>
        <taxon>Pirellulaceae</taxon>
        <taxon>Rhodopirellula</taxon>
    </lineage>
</organism>
<accession>A0A0J1EM99</accession>
<keyword evidence="1" id="KW-0732">Signal</keyword>
<proteinExistence type="predicted"/>
<evidence type="ECO:0000256" key="1">
    <source>
        <dbReference type="SAM" id="SignalP"/>
    </source>
</evidence>
<evidence type="ECO:0000313" key="4">
    <source>
        <dbReference type="Proteomes" id="UP000036367"/>
    </source>
</evidence>
<reference evidence="3" key="1">
    <citation type="submission" date="2015-05" db="EMBL/GenBank/DDBJ databases">
        <title>Permanent draft genome of Rhodopirellula islandicus K833.</title>
        <authorList>
            <person name="Kizina J."/>
            <person name="Richter M."/>
            <person name="Glockner F.O."/>
            <person name="Harder J."/>
        </authorList>
    </citation>
    <scope>NUCLEOTIDE SEQUENCE [LARGE SCALE GENOMIC DNA]</scope>
    <source>
        <strain evidence="3">K833</strain>
    </source>
</reference>
<protein>
    <recommendedName>
        <fullName evidence="2">Ice-binding protein C-terminal domain-containing protein</fullName>
    </recommendedName>
</protein>
<dbReference type="EMBL" id="LECT01000014">
    <property type="protein sequence ID" value="KLU06664.1"/>
    <property type="molecule type" value="Genomic_DNA"/>
</dbReference>
<dbReference type="PATRIC" id="fig|595434.4.peg.1361"/>
<feature type="signal peptide" evidence="1">
    <location>
        <begin position="1"/>
        <end position="31"/>
    </location>
</feature>
<name>A0A0J1EM99_RHOIS</name>
<feature type="domain" description="Ice-binding protein C-terminal" evidence="2">
    <location>
        <begin position="228"/>
        <end position="253"/>
    </location>
</feature>
<dbReference type="NCBIfam" id="TIGR02595">
    <property type="entry name" value="PEP_CTERM"/>
    <property type="match status" value="1"/>
</dbReference>
<evidence type="ECO:0000259" key="2">
    <source>
        <dbReference type="Pfam" id="PF07589"/>
    </source>
</evidence>
<evidence type="ECO:0000313" key="3">
    <source>
        <dbReference type="EMBL" id="KLU06664.1"/>
    </source>
</evidence>
<dbReference type="InterPro" id="IPR013424">
    <property type="entry name" value="Ice-binding_C"/>
</dbReference>
<comment type="caution">
    <text evidence="3">The sequence shown here is derived from an EMBL/GenBank/DDBJ whole genome shotgun (WGS) entry which is preliminary data.</text>
</comment>
<dbReference type="AlphaFoldDB" id="A0A0J1EM99"/>
<dbReference type="Proteomes" id="UP000036367">
    <property type="component" value="Unassembled WGS sequence"/>
</dbReference>
<keyword evidence="4" id="KW-1185">Reference proteome</keyword>
<sequence length="264" mass="27848">MKKNRFASSSRYGAVLAAIAAIATLTNSANAAVYSQIPAGSLAGATGLQSQFDADPNVLGDLSDFATIFDNFSFGSNLTVTNFSWIGVYTDSPTGLGSTGADSFTVRVYSDGFNATEGRAEPSTLLTSSTFTPGEANETAIDSTVFSYSADFSPFAVTANEQYWFSVVANMNADDDQLDEFDVLLPVNEWGVVMSGIGDGESIQNFQTAANTITPFFDDFDYAFSVTAVPEPATGLALLMFGGGAAAYRRVRRSSRKNVANAAV</sequence>
<dbReference type="Pfam" id="PF07589">
    <property type="entry name" value="PEP-CTERM"/>
    <property type="match status" value="1"/>
</dbReference>